<keyword evidence="1" id="KW-0472">Membrane</keyword>
<gene>
    <name evidence="2" type="ORF">HYG79_02660</name>
</gene>
<dbReference type="KEGG" id="cagg:HYG79_02660"/>
<dbReference type="Proteomes" id="UP000509302">
    <property type="component" value="Chromosome"/>
</dbReference>
<protein>
    <submittedName>
        <fullName evidence="2">Uncharacterized protein</fullName>
    </submittedName>
</protein>
<keyword evidence="1" id="KW-1133">Transmembrane helix</keyword>
<sequence length="191" mass="22421">MHKSIFIVYVMFSIIGFSQPYTIQKIEFKGKGETKNEYIEMLKLKDDNALVIVMGDSKFSTLQDLNCIVYLNNGQVERYELTNVKRKIRVKKKRVSKNGYDRYWKFLNSCIQENRFEFDEKKLSGINEDGSIINIGISGGTTKHFALYQNKDYAEYSSFSPNIFIHGKTYGFEEKQKLLNLIDEFENLRKQ</sequence>
<keyword evidence="3" id="KW-1185">Reference proteome</keyword>
<dbReference type="RefSeq" id="WP_179240623.1">
    <property type="nucleotide sequence ID" value="NZ_CP058595.1"/>
</dbReference>
<organism evidence="2 3">
    <name type="scientific">Costertonia aggregata</name>
    <dbReference type="NCBI Taxonomy" id="343403"/>
    <lineage>
        <taxon>Bacteria</taxon>
        <taxon>Pseudomonadati</taxon>
        <taxon>Bacteroidota</taxon>
        <taxon>Flavobacteriia</taxon>
        <taxon>Flavobacteriales</taxon>
        <taxon>Flavobacteriaceae</taxon>
        <taxon>Costertonia</taxon>
    </lineage>
</organism>
<evidence type="ECO:0000256" key="1">
    <source>
        <dbReference type="SAM" id="Phobius"/>
    </source>
</evidence>
<reference evidence="2 3" key="1">
    <citation type="journal article" date="2006" name="Int. J. Syst. Evol. Microbiol.">
        <title>Costertonia aggregata gen. nov., sp. nov., a mesophilic marine bacterium of the family Flavobacteriaceae, isolated from a mature biofilm.</title>
        <authorList>
            <person name="Kwon K.K."/>
            <person name="Lee Y.K."/>
            <person name="Lee H.K."/>
        </authorList>
    </citation>
    <scope>NUCLEOTIDE SEQUENCE [LARGE SCALE GENOMIC DNA]</scope>
    <source>
        <strain evidence="2 3">KCCM 42265</strain>
    </source>
</reference>
<dbReference type="EMBL" id="CP058595">
    <property type="protein sequence ID" value="QLG44288.1"/>
    <property type="molecule type" value="Genomic_DNA"/>
</dbReference>
<evidence type="ECO:0000313" key="3">
    <source>
        <dbReference type="Proteomes" id="UP000509302"/>
    </source>
</evidence>
<name>A0A7H9ALF9_9FLAO</name>
<accession>A0A7H9ALF9</accession>
<keyword evidence="1" id="KW-0812">Transmembrane</keyword>
<dbReference type="AlphaFoldDB" id="A0A7H9ALF9"/>
<evidence type="ECO:0000313" key="2">
    <source>
        <dbReference type="EMBL" id="QLG44288.1"/>
    </source>
</evidence>
<feature type="transmembrane region" description="Helical" evidence="1">
    <location>
        <begin position="6"/>
        <end position="23"/>
    </location>
</feature>
<proteinExistence type="predicted"/>